<dbReference type="RefSeq" id="XP_028564684.1">
    <property type="nucleotide sequence ID" value="XM_028708851.1"/>
</dbReference>
<dbReference type="CTD" id="4838"/>
<evidence type="ECO:0000256" key="10">
    <source>
        <dbReference type="RuleBase" id="RU000354"/>
    </source>
</evidence>
<evidence type="ECO:0000259" key="12">
    <source>
        <dbReference type="PROSITE" id="PS51362"/>
    </source>
</evidence>
<keyword evidence="8" id="KW-1015">Disulfide bond</keyword>
<evidence type="ECO:0000256" key="7">
    <source>
        <dbReference type="ARBA" id="ARBA00023030"/>
    </source>
</evidence>
<keyword evidence="4" id="KW-0964">Secreted</keyword>
<dbReference type="PANTHER" id="PTHR11848:SF159">
    <property type="entry name" value="NODAL HOMOLOG"/>
    <property type="match status" value="1"/>
</dbReference>
<dbReference type="CDD" id="cd13759">
    <property type="entry name" value="TGF_beta_NODAL"/>
    <property type="match status" value="1"/>
</dbReference>
<dbReference type="Gene3D" id="2.10.90.10">
    <property type="entry name" value="Cystine-knot cytokines"/>
    <property type="match status" value="1"/>
</dbReference>
<dbReference type="FunFam" id="2.10.90.10:FF:000026">
    <property type="entry name" value="Nodal homolog 3-A"/>
    <property type="match status" value="1"/>
</dbReference>
<comment type="similarity">
    <text evidence="2 10">Belongs to the TGF-beta family.</text>
</comment>
<gene>
    <name evidence="13" type="primary">NODAL</name>
</gene>
<dbReference type="Proteomes" id="UP000472272">
    <property type="component" value="Chromosome 15"/>
</dbReference>
<dbReference type="GO" id="GO:0005615">
    <property type="term" value="C:extracellular space"/>
    <property type="evidence" value="ECO:0007669"/>
    <property type="project" value="TreeGrafter"/>
</dbReference>
<reference evidence="13" key="3">
    <citation type="submission" date="2025-09" db="UniProtKB">
        <authorList>
            <consortium name="Ensembl"/>
        </authorList>
    </citation>
    <scope>IDENTIFICATION</scope>
</reference>
<dbReference type="Ensembl" id="ENSPMRT00000023055.1">
    <property type="protein sequence ID" value="ENSPMRP00000021724.1"/>
    <property type="gene ID" value="ENSPMRG00000014105.1"/>
</dbReference>
<keyword evidence="5" id="KW-0165">Cleavage on pair of basic residues</keyword>
<evidence type="ECO:0000313" key="13">
    <source>
        <dbReference type="Ensembl" id="ENSPMRP00000021724.1"/>
    </source>
</evidence>
<dbReference type="GeneID" id="114585943"/>
<dbReference type="GO" id="GO:0008083">
    <property type="term" value="F:growth factor activity"/>
    <property type="evidence" value="ECO:0007669"/>
    <property type="project" value="UniProtKB-KW"/>
</dbReference>
<dbReference type="InterPro" id="IPR015615">
    <property type="entry name" value="TGF-beta-rel"/>
</dbReference>
<dbReference type="Gene3D" id="2.60.120.970">
    <property type="match status" value="1"/>
</dbReference>
<name>A0A670JDM9_PODMU</name>
<dbReference type="InterPro" id="IPR001839">
    <property type="entry name" value="TGF-b_C"/>
</dbReference>
<proteinExistence type="inferred from homology"/>
<keyword evidence="14" id="KW-1185">Reference proteome</keyword>
<dbReference type="InterPro" id="IPR017948">
    <property type="entry name" value="TGFb_CS"/>
</dbReference>
<protein>
    <submittedName>
        <fullName evidence="13">Nodal growth differentiation factor</fullName>
    </submittedName>
</protein>
<evidence type="ECO:0000256" key="8">
    <source>
        <dbReference type="ARBA" id="ARBA00023157"/>
    </source>
</evidence>
<organism evidence="13 14">
    <name type="scientific">Podarcis muralis</name>
    <name type="common">Wall lizard</name>
    <name type="synonym">Lacerta muralis</name>
    <dbReference type="NCBI Taxonomy" id="64176"/>
    <lineage>
        <taxon>Eukaryota</taxon>
        <taxon>Metazoa</taxon>
        <taxon>Chordata</taxon>
        <taxon>Craniata</taxon>
        <taxon>Vertebrata</taxon>
        <taxon>Euteleostomi</taxon>
        <taxon>Lepidosauria</taxon>
        <taxon>Squamata</taxon>
        <taxon>Bifurcata</taxon>
        <taxon>Unidentata</taxon>
        <taxon>Episquamata</taxon>
        <taxon>Laterata</taxon>
        <taxon>Lacertibaenia</taxon>
        <taxon>Lacertidae</taxon>
        <taxon>Podarcis</taxon>
    </lineage>
</organism>
<feature type="domain" description="TGF-beta family profile" evidence="12">
    <location>
        <begin position="296"/>
        <end position="425"/>
    </location>
</feature>
<dbReference type="PANTHER" id="PTHR11848">
    <property type="entry name" value="TGF-BETA FAMILY"/>
    <property type="match status" value="1"/>
</dbReference>
<reference evidence="13 14" key="1">
    <citation type="journal article" date="2019" name="Proc. Natl. Acad. Sci. U.S.A.">
        <title>Regulatory changes in pterin and carotenoid genes underlie balanced color polymorphisms in the wall lizard.</title>
        <authorList>
            <person name="Andrade P."/>
            <person name="Pinho C."/>
            <person name="Perez I de Lanuza G."/>
            <person name="Afonso S."/>
            <person name="Brejcha J."/>
            <person name="Rubin C.J."/>
            <person name="Wallerman O."/>
            <person name="Pereira P."/>
            <person name="Sabatino S.J."/>
            <person name="Bellati A."/>
            <person name="Pellitteri-Rosa D."/>
            <person name="Bosakova Z."/>
            <person name="Bunikis I."/>
            <person name="Carretero M.A."/>
            <person name="Feiner N."/>
            <person name="Marsik P."/>
            <person name="Pauperio F."/>
            <person name="Salvi D."/>
            <person name="Soler L."/>
            <person name="While G.M."/>
            <person name="Uller T."/>
            <person name="Font E."/>
            <person name="Andersson L."/>
            <person name="Carneiro M."/>
        </authorList>
    </citation>
    <scope>NUCLEOTIDE SEQUENCE</scope>
</reference>
<dbReference type="OMA" id="DHWDFSF"/>
<reference evidence="13" key="2">
    <citation type="submission" date="2025-08" db="UniProtKB">
        <authorList>
            <consortium name="Ensembl"/>
        </authorList>
    </citation>
    <scope>IDENTIFICATION</scope>
</reference>
<keyword evidence="9" id="KW-0325">Glycoprotein</keyword>
<evidence type="ECO:0000256" key="1">
    <source>
        <dbReference type="ARBA" id="ARBA00004613"/>
    </source>
</evidence>
<keyword evidence="7 10" id="KW-0339">Growth factor</keyword>
<evidence type="ECO:0000256" key="2">
    <source>
        <dbReference type="ARBA" id="ARBA00006656"/>
    </source>
</evidence>
<dbReference type="OrthoDB" id="5949851at2759"/>
<dbReference type="Pfam" id="PF00688">
    <property type="entry name" value="TGFb_propeptide"/>
    <property type="match status" value="1"/>
</dbReference>
<evidence type="ECO:0000313" key="14">
    <source>
        <dbReference type="Proteomes" id="UP000472272"/>
    </source>
</evidence>
<evidence type="ECO:0000256" key="6">
    <source>
        <dbReference type="ARBA" id="ARBA00022729"/>
    </source>
</evidence>
<dbReference type="KEGG" id="pmua:114585943"/>
<dbReference type="Pfam" id="PF00019">
    <property type="entry name" value="TGF_beta"/>
    <property type="match status" value="1"/>
</dbReference>
<evidence type="ECO:0000256" key="9">
    <source>
        <dbReference type="ARBA" id="ARBA00023180"/>
    </source>
</evidence>
<dbReference type="SUPFAM" id="SSF57501">
    <property type="entry name" value="Cystine-knot cytokines"/>
    <property type="match status" value="1"/>
</dbReference>
<dbReference type="GO" id="GO:0007369">
    <property type="term" value="P:gastrulation"/>
    <property type="evidence" value="ECO:0007669"/>
    <property type="project" value="UniProtKB-ARBA"/>
</dbReference>
<dbReference type="AlphaFoldDB" id="A0A670JDM9"/>
<dbReference type="InterPro" id="IPR029034">
    <property type="entry name" value="Cystine-knot_cytokine"/>
</dbReference>
<dbReference type="PROSITE" id="PS00250">
    <property type="entry name" value="TGF_BETA_1"/>
    <property type="match status" value="1"/>
</dbReference>
<evidence type="ECO:0000256" key="11">
    <source>
        <dbReference type="SAM" id="SignalP"/>
    </source>
</evidence>
<dbReference type="PROSITE" id="PS51362">
    <property type="entry name" value="TGF_BETA_2"/>
    <property type="match status" value="1"/>
</dbReference>
<dbReference type="InterPro" id="IPR001111">
    <property type="entry name" value="TGF-b_propeptide"/>
</dbReference>
<comment type="subcellular location">
    <subcellularLocation>
        <location evidence="1">Secreted</location>
    </subcellularLocation>
</comment>
<keyword evidence="6 11" id="KW-0732">Signal</keyword>
<feature type="chain" id="PRO_5025462064" evidence="11">
    <location>
        <begin position="25"/>
        <end position="425"/>
    </location>
</feature>
<sequence>MPPRTASLLELMSWALALLGPACSQTAELLQEAAEGQLRPAASSPAGLAAAPARPRPQPPALRSPVYMLQLYRALVVGSPPSQPSAEASAWRESDTILSLGARHYFQFEDHWDFSFDLTSISSSSEVRLAEFRVCLMPFPQYRSVTLNIYHSHERTCHGNQTCTDKIFLGSFISRNSSHSSWKVFNATNILRFWLHQGVSFGMGAPDDQERHWVEENLSQDDDGRSAGGFQGKCGCNDDQQAHVLTHSMTDRVLLVIFSKDKELVEPSQGPSLIRTVEMSKYIMMDNTFKETGGRRHRRNRKQKQRIKAANISTANFGKEGRSLCRRVDMIVDFEQTGFGSWIVHPKKYNAYRCEGECPLPVDETFKPTNHAYIQSLLKLYQPNRVPCPSCAPVKMSPLSMMYYEKGKVRVRHHDDMIIEECGCN</sequence>
<dbReference type="GO" id="GO:0005125">
    <property type="term" value="F:cytokine activity"/>
    <property type="evidence" value="ECO:0007669"/>
    <property type="project" value="TreeGrafter"/>
</dbReference>
<feature type="signal peptide" evidence="11">
    <location>
        <begin position="1"/>
        <end position="24"/>
    </location>
</feature>
<dbReference type="SMART" id="SM00204">
    <property type="entry name" value="TGFB"/>
    <property type="match status" value="1"/>
</dbReference>
<dbReference type="GeneTree" id="ENSGT00940000163919"/>
<dbReference type="GO" id="GO:0009888">
    <property type="term" value="P:tissue development"/>
    <property type="evidence" value="ECO:0007669"/>
    <property type="project" value="UniProtKB-ARBA"/>
</dbReference>
<evidence type="ECO:0000256" key="5">
    <source>
        <dbReference type="ARBA" id="ARBA00022685"/>
    </source>
</evidence>
<keyword evidence="3" id="KW-0217">Developmental protein</keyword>
<evidence type="ECO:0000256" key="3">
    <source>
        <dbReference type="ARBA" id="ARBA00022473"/>
    </source>
</evidence>
<evidence type="ECO:0000256" key="4">
    <source>
        <dbReference type="ARBA" id="ARBA00022525"/>
    </source>
</evidence>
<accession>A0A670JDM9</accession>